<evidence type="ECO:0000256" key="11">
    <source>
        <dbReference type="ARBA" id="ARBA00022723"/>
    </source>
</evidence>
<dbReference type="PANTHER" id="PTHR11533">
    <property type="entry name" value="PROTEASE M1 ZINC METALLOPROTEASE"/>
    <property type="match status" value="1"/>
</dbReference>
<keyword evidence="19" id="KW-0325">Glycoprotein</keyword>
<dbReference type="GO" id="GO:0005886">
    <property type="term" value="C:plasma membrane"/>
    <property type="evidence" value="ECO:0007669"/>
    <property type="project" value="UniProtKB-SubCell"/>
</dbReference>
<evidence type="ECO:0000256" key="13">
    <source>
        <dbReference type="ARBA" id="ARBA00022801"/>
    </source>
</evidence>
<evidence type="ECO:0000256" key="12">
    <source>
        <dbReference type="ARBA" id="ARBA00022729"/>
    </source>
</evidence>
<feature type="binding site" evidence="21">
    <location>
        <position position="46"/>
    </location>
    <ligand>
        <name>Zn(2+)</name>
        <dbReference type="ChEBI" id="CHEBI:29105"/>
        <note>catalytic</note>
    </ligand>
</feature>
<dbReference type="Pfam" id="PF01433">
    <property type="entry name" value="Peptidase_M1"/>
    <property type="match status" value="1"/>
</dbReference>
<dbReference type="Pfam" id="PF11838">
    <property type="entry name" value="ERAP1_C"/>
    <property type="match status" value="1"/>
</dbReference>
<dbReference type="FunFam" id="2.60.40.1910:FF:000008">
    <property type="entry name" value="Aminopeptidase"/>
    <property type="match status" value="1"/>
</dbReference>
<dbReference type="InterPro" id="IPR034016">
    <property type="entry name" value="M1_APN-typ"/>
</dbReference>
<dbReference type="EMBL" id="JAXCGZ010010555">
    <property type="protein sequence ID" value="KAK7075491.1"/>
    <property type="molecule type" value="Genomic_DNA"/>
</dbReference>
<comment type="caution">
    <text evidence="25">The sequence shown here is derived from an EMBL/GenBank/DDBJ whole genome shotgun (WGS) entry which is preliminary data.</text>
</comment>
<keyword evidence="26" id="KW-1185">Reference proteome</keyword>
<evidence type="ECO:0000313" key="26">
    <source>
        <dbReference type="Proteomes" id="UP001381693"/>
    </source>
</evidence>
<feature type="active site" description="Proton acceptor" evidence="20">
    <location>
        <position position="47"/>
    </location>
</feature>
<dbReference type="Proteomes" id="UP001381693">
    <property type="component" value="Unassembled WGS sequence"/>
</dbReference>
<evidence type="ECO:0000259" key="23">
    <source>
        <dbReference type="Pfam" id="PF01433"/>
    </source>
</evidence>
<dbReference type="GO" id="GO:0005737">
    <property type="term" value="C:cytoplasm"/>
    <property type="evidence" value="ECO:0007669"/>
    <property type="project" value="TreeGrafter"/>
</dbReference>
<evidence type="ECO:0000256" key="5">
    <source>
        <dbReference type="ARBA" id="ARBA00012564"/>
    </source>
</evidence>
<keyword evidence="18" id="KW-1015">Disulfide bond</keyword>
<evidence type="ECO:0000256" key="10">
    <source>
        <dbReference type="ARBA" id="ARBA00022692"/>
    </source>
</evidence>
<dbReference type="GO" id="GO:0005615">
    <property type="term" value="C:extracellular space"/>
    <property type="evidence" value="ECO:0007669"/>
    <property type="project" value="TreeGrafter"/>
</dbReference>
<dbReference type="InterPro" id="IPR014782">
    <property type="entry name" value="Peptidase_M1_dom"/>
</dbReference>
<dbReference type="GO" id="GO:0098552">
    <property type="term" value="C:side of membrane"/>
    <property type="evidence" value="ECO:0007669"/>
    <property type="project" value="UniProtKB-KW"/>
</dbReference>
<dbReference type="PRINTS" id="PR00756">
    <property type="entry name" value="ALADIPTASE"/>
</dbReference>
<evidence type="ECO:0000256" key="18">
    <source>
        <dbReference type="ARBA" id="ARBA00023157"/>
    </source>
</evidence>
<accession>A0AAN8X3G9</accession>
<dbReference type="GO" id="GO:0006508">
    <property type="term" value="P:proteolysis"/>
    <property type="evidence" value="ECO:0007669"/>
    <property type="project" value="UniProtKB-KW"/>
</dbReference>
<dbReference type="InterPro" id="IPR050344">
    <property type="entry name" value="Peptidase_M1_aminopeptidases"/>
</dbReference>
<feature type="binding site" evidence="21">
    <location>
        <position position="69"/>
    </location>
    <ligand>
        <name>Zn(2+)</name>
        <dbReference type="ChEBI" id="CHEBI:29105"/>
        <note>catalytic</note>
    </ligand>
</feature>
<evidence type="ECO:0000313" key="25">
    <source>
        <dbReference type="EMBL" id="KAK7075491.1"/>
    </source>
</evidence>
<dbReference type="GO" id="GO:0043171">
    <property type="term" value="P:peptide catabolic process"/>
    <property type="evidence" value="ECO:0007669"/>
    <property type="project" value="TreeGrafter"/>
</dbReference>
<dbReference type="Gene3D" id="1.10.390.10">
    <property type="entry name" value="Neutral Protease Domain 2"/>
    <property type="match status" value="1"/>
</dbReference>
<evidence type="ECO:0000256" key="20">
    <source>
        <dbReference type="PIRSR" id="PIRSR634016-1"/>
    </source>
</evidence>
<comment type="similarity">
    <text evidence="4">Belongs to the peptidase M1 family.</text>
</comment>
<evidence type="ECO:0000256" key="17">
    <source>
        <dbReference type="ARBA" id="ARBA00023136"/>
    </source>
</evidence>
<keyword evidence="11 21" id="KW-0479">Metal-binding</keyword>
<dbReference type="FunFam" id="1.10.390.10:FF:000016">
    <property type="entry name" value="Glutamyl aminopeptidase"/>
    <property type="match status" value="1"/>
</dbReference>
<keyword evidence="8" id="KW-0449">Lipoprotein</keyword>
<keyword evidence="9" id="KW-0645">Protease</keyword>
<gene>
    <name evidence="25" type="ORF">SK128_020460</name>
</gene>
<evidence type="ECO:0000256" key="1">
    <source>
        <dbReference type="ARBA" id="ARBA00000098"/>
    </source>
</evidence>
<evidence type="ECO:0000256" key="6">
    <source>
        <dbReference type="ARBA" id="ARBA00015611"/>
    </source>
</evidence>
<organism evidence="25 26">
    <name type="scientific">Halocaridina rubra</name>
    <name type="common">Hawaiian red shrimp</name>
    <dbReference type="NCBI Taxonomy" id="373956"/>
    <lineage>
        <taxon>Eukaryota</taxon>
        <taxon>Metazoa</taxon>
        <taxon>Ecdysozoa</taxon>
        <taxon>Arthropoda</taxon>
        <taxon>Crustacea</taxon>
        <taxon>Multicrustacea</taxon>
        <taxon>Malacostraca</taxon>
        <taxon>Eumalacostraca</taxon>
        <taxon>Eucarida</taxon>
        <taxon>Decapoda</taxon>
        <taxon>Pleocyemata</taxon>
        <taxon>Caridea</taxon>
        <taxon>Atyoidea</taxon>
        <taxon>Atyidae</taxon>
        <taxon>Halocaridina</taxon>
    </lineage>
</organism>
<dbReference type="FunFam" id="1.25.50.20:FF:000001">
    <property type="entry name" value="Aminopeptidase"/>
    <property type="match status" value="1"/>
</dbReference>
<dbReference type="PANTHER" id="PTHR11533:SF294">
    <property type="entry name" value="THYROTROPIN-RELEASING HORMONE-DEGRADING ECTOENZYME"/>
    <property type="match status" value="1"/>
</dbReference>
<dbReference type="Gene3D" id="1.25.50.20">
    <property type="match status" value="1"/>
</dbReference>
<feature type="site" description="Transition state stabilizer" evidence="22">
    <location>
        <position position="132"/>
    </location>
</feature>
<dbReference type="InterPro" id="IPR001930">
    <property type="entry name" value="Peptidase_M1"/>
</dbReference>
<evidence type="ECO:0000256" key="14">
    <source>
        <dbReference type="ARBA" id="ARBA00022833"/>
    </source>
</evidence>
<sequence length="630" mass="71769">MIAIPDFSLGGMENWGLINYRESALLYDEAISSASNKQRVMQILAHELAHQWFGNLVTPVWWNDIWLNEGFASFVEYLGVDYAEPTWNMPDQAVTSDLHHVFGIDALETSHPINIDVSTPDQINEAFDSIAYNKGASIIRMMNHFLTETTFTKGITNYLNAFQYDSAVQDDLWEYLTNAGHADGVLPMEMTIKEVMDTWTLQMGFPVLTVTRDAEGTTATVTQERFLLVKNPNSTDTHDYKWWIPITFTSQNVQDFDTTFPSIWMSAAESEITINNLPDNNVWVIFNIQETGYYRVTYDNNNWDLIVQQLLDDNTLIHVANRAQIIDDALNIARAGILSYTTALSVNSYLGNETDYIPWKAATDNLSYLEQMFTRAAGYGSLRQYLLDLLVPLYNSVGFDDNLNDPHLEQYKRVLALTWTCELGYEDCIANSVALYHQWMANPTNTSIISPNLKSTVYCTAIADGGEVEWDFAWNQYLSSNVASERVVLLNAMGCSKEIWILQRYLDYAYTVDGPIKKQDADRVFSAVAQNDVGRDLAWDFMRNEWLLIGEISGTLMTLGDMVDTVSEEFNTPEQKKELELFKEEHSEDLGTATRAVDQAIERTANNIAWMENNYDVIVQWLADHGYSRE</sequence>
<keyword evidence="8" id="KW-0336">GPI-anchor</keyword>
<evidence type="ECO:0000259" key="24">
    <source>
        <dbReference type="Pfam" id="PF11838"/>
    </source>
</evidence>
<dbReference type="InterPro" id="IPR027268">
    <property type="entry name" value="Peptidase_M4/M1_CTD_sf"/>
</dbReference>
<evidence type="ECO:0000256" key="7">
    <source>
        <dbReference type="ARBA" id="ARBA00022475"/>
    </source>
</evidence>
<dbReference type="GO" id="GO:0042277">
    <property type="term" value="F:peptide binding"/>
    <property type="evidence" value="ECO:0007669"/>
    <property type="project" value="TreeGrafter"/>
</dbReference>
<proteinExistence type="inferred from homology"/>
<evidence type="ECO:0000256" key="16">
    <source>
        <dbReference type="ARBA" id="ARBA00023049"/>
    </source>
</evidence>
<feature type="domain" description="Peptidase M1 membrane alanine aminopeptidase" evidence="23">
    <location>
        <begin position="1"/>
        <end position="199"/>
    </location>
</feature>
<dbReference type="Gene3D" id="2.60.40.1910">
    <property type="match status" value="1"/>
</dbReference>
<keyword evidence="14 21" id="KW-0862">Zinc</keyword>
<dbReference type="SUPFAM" id="SSF55486">
    <property type="entry name" value="Metalloproteases ('zincins'), catalytic domain"/>
    <property type="match status" value="1"/>
</dbReference>
<comment type="cofactor">
    <cofactor evidence="21">
        <name>Zn(2+)</name>
        <dbReference type="ChEBI" id="CHEBI:29105"/>
    </cofactor>
    <text evidence="21">Binds 1 zinc ion per subunit.</text>
</comment>
<dbReference type="AlphaFoldDB" id="A0AAN8X3G9"/>
<comment type="subcellular location">
    <subcellularLocation>
        <location evidence="3">Cell membrane</location>
        <topology evidence="3">Lipid-anchor</topology>
        <topology evidence="3">GPI-anchor</topology>
    </subcellularLocation>
    <subcellularLocation>
        <location evidence="2">Membrane</location>
        <topology evidence="2">Single-pass membrane protein</topology>
    </subcellularLocation>
</comment>
<keyword evidence="16" id="KW-0482">Metalloprotease</keyword>
<keyword evidence="15" id="KW-1133">Transmembrane helix</keyword>
<dbReference type="EC" id="3.4.11.2" evidence="5"/>
<dbReference type="GO" id="GO:0016285">
    <property type="term" value="F:alanyl aminopeptidase activity"/>
    <property type="evidence" value="ECO:0007669"/>
    <property type="project" value="UniProtKB-EC"/>
</dbReference>
<keyword evidence="10" id="KW-0812">Transmembrane</keyword>
<reference evidence="25 26" key="1">
    <citation type="submission" date="2023-11" db="EMBL/GenBank/DDBJ databases">
        <title>Halocaridina rubra genome assembly.</title>
        <authorList>
            <person name="Smith C."/>
        </authorList>
    </citation>
    <scope>NUCLEOTIDE SEQUENCE [LARGE SCALE GENOMIC DNA]</scope>
    <source>
        <strain evidence="25">EP-1</strain>
        <tissue evidence="25">Whole</tissue>
    </source>
</reference>
<comment type="catalytic activity">
    <reaction evidence="1">
        <text>Release of an N-terminal amino acid, Xaa-|-Yaa- from a peptide, amide or arylamide. Xaa is preferably Ala, but may be most amino acids including Pro (slow action). When a terminal hydrophobic residue is followed by a prolyl residue, the two may be released as an intact Xaa-Pro dipeptide.</text>
        <dbReference type="EC" id="3.4.11.2"/>
    </reaction>
</comment>
<evidence type="ECO:0000256" key="2">
    <source>
        <dbReference type="ARBA" id="ARBA00004167"/>
    </source>
</evidence>
<protein>
    <recommendedName>
        <fullName evidence="6">Aminopeptidase N</fullName>
        <ecNumber evidence="5">3.4.11.2</ecNumber>
    </recommendedName>
</protein>
<feature type="binding site" evidence="21">
    <location>
        <position position="50"/>
    </location>
    <ligand>
        <name>Zn(2+)</name>
        <dbReference type="ChEBI" id="CHEBI:29105"/>
        <note>catalytic</note>
    </ligand>
</feature>
<dbReference type="GO" id="GO:0008270">
    <property type="term" value="F:zinc ion binding"/>
    <property type="evidence" value="ECO:0007669"/>
    <property type="project" value="InterPro"/>
</dbReference>
<keyword evidence="7" id="KW-1003">Cell membrane</keyword>
<evidence type="ECO:0000256" key="4">
    <source>
        <dbReference type="ARBA" id="ARBA00010136"/>
    </source>
</evidence>
<evidence type="ECO:0000256" key="15">
    <source>
        <dbReference type="ARBA" id="ARBA00022989"/>
    </source>
</evidence>
<keyword evidence="12" id="KW-0732">Signal</keyword>
<feature type="domain" description="ERAP1-like C-terminal" evidence="24">
    <location>
        <begin position="283"/>
        <end position="604"/>
    </location>
</feature>
<evidence type="ECO:0000256" key="3">
    <source>
        <dbReference type="ARBA" id="ARBA00004609"/>
    </source>
</evidence>
<evidence type="ECO:0000256" key="19">
    <source>
        <dbReference type="ARBA" id="ARBA00023180"/>
    </source>
</evidence>
<dbReference type="CDD" id="cd09601">
    <property type="entry name" value="M1_APN-Q_like"/>
    <property type="match status" value="1"/>
</dbReference>
<keyword evidence="17" id="KW-0472">Membrane</keyword>
<dbReference type="GO" id="GO:0070006">
    <property type="term" value="F:metalloaminopeptidase activity"/>
    <property type="evidence" value="ECO:0007669"/>
    <property type="project" value="TreeGrafter"/>
</dbReference>
<evidence type="ECO:0000256" key="8">
    <source>
        <dbReference type="ARBA" id="ARBA00022622"/>
    </source>
</evidence>
<evidence type="ECO:0000256" key="21">
    <source>
        <dbReference type="PIRSR" id="PIRSR634016-3"/>
    </source>
</evidence>
<keyword evidence="13" id="KW-0378">Hydrolase</keyword>
<evidence type="ECO:0000256" key="9">
    <source>
        <dbReference type="ARBA" id="ARBA00022670"/>
    </source>
</evidence>
<dbReference type="InterPro" id="IPR024571">
    <property type="entry name" value="ERAP1-like_C_dom"/>
</dbReference>
<evidence type="ECO:0000256" key="22">
    <source>
        <dbReference type="PIRSR" id="PIRSR634016-4"/>
    </source>
</evidence>
<name>A0AAN8X3G9_HALRR</name>